<dbReference type="Pfam" id="PF01503">
    <property type="entry name" value="PRA-PH"/>
    <property type="match status" value="1"/>
</dbReference>
<dbReference type="InterPro" id="IPR038735">
    <property type="entry name" value="MSMEG_1276-like_NTP-PPase_dom"/>
</dbReference>
<evidence type="ECO:0000313" key="2">
    <source>
        <dbReference type="Proteomes" id="UP001501721"/>
    </source>
</evidence>
<dbReference type="SUPFAM" id="SSF101386">
    <property type="entry name" value="all-alpha NTP pyrophosphatases"/>
    <property type="match status" value="1"/>
</dbReference>
<dbReference type="Proteomes" id="UP001501721">
    <property type="component" value="Unassembled WGS sequence"/>
</dbReference>
<protein>
    <submittedName>
        <fullName evidence="1">Nucleoside triphosphate pyrophosphohydrolase</fullName>
    </submittedName>
</protein>
<dbReference type="EMBL" id="BAAATL010000049">
    <property type="protein sequence ID" value="GAA2509893.1"/>
    <property type="molecule type" value="Genomic_DNA"/>
</dbReference>
<reference evidence="1 2" key="1">
    <citation type="journal article" date="2019" name="Int. J. Syst. Evol. Microbiol.">
        <title>The Global Catalogue of Microorganisms (GCM) 10K type strain sequencing project: providing services to taxonomists for standard genome sequencing and annotation.</title>
        <authorList>
            <consortium name="The Broad Institute Genomics Platform"/>
            <consortium name="The Broad Institute Genome Sequencing Center for Infectious Disease"/>
            <person name="Wu L."/>
            <person name="Ma J."/>
        </authorList>
    </citation>
    <scope>NUCLEOTIDE SEQUENCE [LARGE SCALE GENOMIC DNA]</scope>
    <source>
        <strain evidence="1 2">JCM 6923</strain>
    </source>
</reference>
<sequence>MDMRGRTRVNSFSKPGKLVRNRIPQIIRDGGTEPVVYTAGRGEYRHRLRDKLGEEVAEFLAADDNTAPEELADVLEVVHALAADLGVDEDQLEKIRAAKTAERGDFSDRIIWTGNR</sequence>
<evidence type="ECO:0000313" key="1">
    <source>
        <dbReference type="EMBL" id="GAA2509893.1"/>
    </source>
</evidence>
<name>A0ABN3MXA7_9ACTN</name>
<accession>A0ABN3MXA7</accession>
<keyword evidence="2" id="KW-1185">Reference proteome</keyword>
<dbReference type="CDD" id="cd11532">
    <property type="entry name" value="NTP-PPase_COG4997"/>
    <property type="match status" value="1"/>
</dbReference>
<proteinExistence type="predicted"/>
<organism evidence="1 2">
    <name type="scientific">Streptomyces graminearus</name>
    <dbReference type="NCBI Taxonomy" id="284030"/>
    <lineage>
        <taxon>Bacteria</taxon>
        <taxon>Bacillati</taxon>
        <taxon>Actinomycetota</taxon>
        <taxon>Actinomycetes</taxon>
        <taxon>Kitasatosporales</taxon>
        <taxon>Streptomycetaceae</taxon>
        <taxon>Streptomyces</taxon>
    </lineage>
</organism>
<dbReference type="InterPro" id="IPR021130">
    <property type="entry name" value="PRib-ATP_PPHydrolase-like"/>
</dbReference>
<gene>
    <name evidence="1" type="ORF">GCM10010422_71850</name>
</gene>
<comment type="caution">
    <text evidence="1">The sequence shown here is derived from an EMBL/GenBank/DDBJ whole genome shotgun (WGS) entry which is preliminary data.</text>
</comment>